<dbReference type="EMBL" id="JARKIB010000206">
    <property type="protein sequence ID" value="KAJ7724012.1"/>
    <property type="molecule type" value="Genomic_DNA"/>
</dbReference>
<organism evidence="2 3">
    <name type="scientific">Mycena metata</name>
    <dbReference type="NCBI Taxonomy" id="1033252"/>
    <lineage>
        <taxon>Eukaryota</taxon>
        <taxon>Fungi</taxon>
        <taxon>Dikarya</taxon>
        <taxon>Basidiomycota</taxon>
        <taxon>Agaricomycotina</taxon>
        <taxon>Agaricomycetes</taxon>
        <taxon>Agaricomycetidae</taxon>
        <taxon>Agaricales</taxon>
        <taxon>Marasmiineae</taxon>
        <taxon>Mycenaceae</taxon>
        <taxon>Mycena</taxon>
    </lineage>
</organism>
<dbReference type="AlphaFoldDB" id="A0AAD7HML5"/>
<evidence type="ECO:0000313" key="2">
    <source>
        <dbReference type="EMBL" id="KAJ7724012.1"/>
    </source>
</evidence>
<dbReference type="GO" id="GO:0007166">
    <property type="term" value="P:cell surface receptor signaling pathway"/>
    <property type="evidence" value="ECO:0007669"/>
    <property type="project" value="InterPro"/>
</dbReference>
<reference evidence="2" key="1">
    <citation type="submission" date="2023-03" db="EMBL/GenBank/DDBJ databases">
        <title>Massive genome expansion in bonnet fungi (Mycena s.s.) driven by repeated elements and novel gene families across ecological guilds.</title>
        <authorList>
            <consortium name="Lawrence Berkeley National Laboratory"/>
            <person name="Harder C.B."/>
            <person name="Miyauchi S."/>
            <person name="Viragh M."/>
            <person name="Kuo A."/>
            <person name="Thoen E."/>
            <person name="Andreopoulos B."/>
            <person name="Lu D."/>
            <person name="Skrede I."/>
            <person name="Drula E."/>
            <person name="Henrissat B."/>
            <person name="Morin E."/>
            <person name="Kohler A."/>
            <person name="Barry K."/>
            <person name="LaButti K."/>
            <person name="Morin E."/>
            <person name="Salamov A."/>
            <person name="Lipzen A."/>
            <person name="Mereny Z."/>
            <person name="Hegedus B."/>
            <person name="Baldrian P."/>
            <person name="Stursova M."/>
            <person name="Weitz H."/>
            <person name="Taylor A."/>
            <person name="Grigoriev I.V."/>
            <person name="Nagy L.G."/>
            <person name="Martin F."/>
            <person name="Kauserud H."/>
        </authorList>
    </citation>
    <scope>NUCLEOTIDE SEQUENCE</scope>
    <source>
        <strain evidence="2">CBHHK182m</strain>
    </source>
</reference>
<comment type="caution">
    <text evidence="2">The sequence shown here is derived from an EMBL/GenBank/DDBJ whole genome shotgun (WGS) entry which is preliminary data.</text>
</comment>
<feature type="region of interest" description="Disordered" evidence="1">
    <location>
        <begin position="355"/>
        <end position="380"/>
    </location>
</feature>
<proteinExistence type="predicted"/>
<sequence length="380" mass="42574">MPRQEPAIETRIHKLAACLTPAVMLLEELNTALGPLFIQPIVKTVQALIAGVQSETAGSLPPPVLDKIAEFTDTLHKIYTFLEIQQDGNKIRQFFRQSEVNKLLKDCHTGLNQANETFKVQTGFTMLNNVIQVQYEAEAMHTELLELITTLFDDAEARSIYEMNLQDNELDPSSSLYGSVLLNLSLINVLIGATTDTVNLTLDRAQEIFSDMKWDWAMMYYGIIVADLNSTKGNEASAKNQFRITSKKLAFYKALLFIGDLFIDVDEVTAENLFIVALEGFTFMDVHRSRAQCMLLLGDLAQKKAEITKAVELWTVARPLFERSLQAKDVAVIDMRLVALGQGHRKSLTQLAVPHAPSTGVNKNEETTAVRWSPPRQMKL</sequence>
<protein>
    <submittedName>
        <fullName evidence="2">Uncharacterized protein</fullName>
    </submittedName>
</protein>
<keyword evidence="3" id="KW-1185">Reference proteome</keyword>
<accession>A0AAD7HML5</accession>
<dbReference type="Gene3D" id="1.20.930.20">
    <property type="entry name" value="Adaptor protein Cbl, N-terminal domain"/>
    <property type="match status" value="1"/>
</dbReference>
<evidence type="ECO:0000313" key="3">
    <source>
        <dbReference type="Proteomes" id="UP001215598"/>
    </source>
</evidence>
<dbReference type="CDD" id="cd21037">
    <property type="entry name" value="MLKL_NTD"/>
    <property type="match status" value="1"/>
</dbReference>
<name>A0AAD7HML5_9AGAR</name>
<gene>
    <name evidence="2" type="ORF">B0H16DRAFT_1786551</name>
</gene>
<dbReference type="Proteomes" id="UP001215598">
    <property type="component" value="Unassembled WGS sequence"/>
</dbReference>
<evidence type="ECO:0000256" key="1">
    <source>
        <dbReference type="SAM" id="MobiDB-lite"/>
    </source>
</evidence>
<dbReference type="InterPro" id="IPR036537">
    <property type="entry name" value="Adaptor_Cbl_N_dom_sf"/>
</dbReference>
<dbReference type="InterPro" id="IPR059179">
    <property type="entry name" value="MLKL-like_MCAfunc"/>
</dbReference>